<feature type="transmembrane region" description="Helical" evidence="1">
    <location>
        <begin position="424"/>
        <end position="445"/>
    </location>
</feature>
<feature type="transmembrane region" description="Helical" evidence="1">
    <location>
        <begin position="62"/>
        <end position="85"/>
    </location>
</feature>
<keyword evidence="1" id="KW-0472">Membrane</keyword>
<keyword evidence="1" id="KW-1133">Transmembrane helix</keyword>
<feature type="transmembrane region" description="Helical" evidence="1">
    <location>
        <begin position="719"/>
        <end position="741"/>
    </location>
</feature>
<feature type="domain" description="DUF6536" evidence="2">
    <location>
        <begin position="60"/>
        <end position="213"/>
    </location>
</feature>
<comment type="caution">
    <text evidence="3">The sequence shown here is derived from an EMBL/GenBank/DDBJ whole genome shotgun (WGS) entry which is preliminary data.</text>
</comment>
<evidence type="ECO:0000256" key="1">
    <source>
        <dbReference type="SAM" id="Phobius"/>
    </source>
</evidence>
<feature type="transmembrane region" description="Helical" evidence="1">
    <location>
        <begin position="546"/>
        <end position="569"/>
    </location>
</feature>
<dbReference type="PANTHER" id="PTHR35395:SF1">
    <property type="entry name" value="DUF6536 DOMAIN-CONTAINING PROTEIN"/>
    <property type="match status" value="1"/>
</dbReference>
<sequence length="815" mass="90391">MDSGTGESIELSTTTAPAKVEHTTWESTKSWYSRTVLRSGTQYSQLERQPPSDSKFFHGWRLGALLSGIFVAICLCVNIAATAYIRTKYPPNEDGLGVILGHDCGKTRSIDSRFHYAINVIATVLVSASNYNMQCLTAPTRKEVDTAHRRRRWLDIGIHSVRNLSHIPRPKAMFWLVLAVSSLPLHLLWNSAVFMTTTFNDYSGLVVTSEFLEESASIGLDCGRDAMAQYKTSDQPSYVTCWLRNMALQTPRNISRMEPKDCMSTYGNGLEGGNFNLLAVTKNGSNSKQSDTFPPPHNATLPVLAYFHPLDYPQKVHDWCSSKCESWSDNDTSQTYCLDANWDQSSTPFACIEHMVNGTGWQPDPIPQVTYWMCALDTILYDQCSSSEALKNASNWTILPEYYEIDYCLTTDADHECQLKYSPMILYITIVCNAVKLASILGCLLMSREPNLTTIGDAVDSFLRRPDQASRGRCLMSKLDDSIFPGIDETGEYIPLASYPPQPWVEGEIWFGRHGTARRWAVCIFLYVTRVDQFNRSVMKLTDKTIYRWLACVVVGIVSMVKGISLVGIKNAFTMGFGALSLNAIAVTSDYEGGSSKSILTTSLIANLPQLLLSGLYFMYNAVLTSMTATHEWSIFAHKRTTLRVTLPVGAQRETYWLGLPWRYSLPFLICSTVFHWLVSQSIFLINIRIYQPNTEILTKPAGHFPGVSNTGMTTACGYSPLAIACALAVALVLFVALVILSSRKLKPGMPVVGSCSLAISAACHPPESDESVAVKPLLWGAVAHEENGKPGHCCLTSFEVEKPRKGALYAGYYG</sequence>
<evidence type="ECO:0000259" key="2">
    <source>
        <dbReference type="Pfam" id="PF20163"/>
    </source>
</evidence>
<feature type="transmembrane region" description="Helical" evidence="1">
    <location>
        <begin position="599"/>
        <end position="620"/>
    </location>
</feature>
<protein>
    <recommendedName>
        <fullName evidence="2">DUF6536 domain-containing protein</fullName>
    </recommendedName>
</protein>
<dbReference type="EMBL" id="CAJVNV010000065">
    <property type="protein sequence ID" value="CAG8009300.1"/>
    <property type="molecule type" value="Genomic_DNA"/>
</dbReference>
<feature type="transmembrane region" description="Helical" evidence="1">
    <location>
        <begin position="172"/>
        <end position="189"/>
    </location>
</feature>
<name>A0A9W4HEY1_PENNA</name>
<proteinExistence type="predicted"/>
<organism evidence="3 4">
    <name type="scientific">Penicillium nalgiovense</name>
    <dbReference type="NCBI Taxonomy" id="60175"/>
    <lineage>
        <taxon>Eukaryota</taxon>
        <taxon>Fungi</taxon>
        <taxon>Dikarya</taxon>
        <taxon>Ascomycota</taxon>
        <taxon>Pezizomycotina</taxon>
        <taxon>Eurotiomycetes</taxon>
        <taxon>Eurotiomycetidae</taxon>
        <taxon>Eurotiales</taxon>
        <taxon>Aspergillaceae</taxon>
        <taxon>Penicillium</taxon>
    </lineage>
</organism>
<dbReference type="Proteomes" id="UP001153461">
    <property type="component" value="Unassembled WGS sequence"/>
</dbReference>
<keyword evidence="1" id="KW-0812">Transmembrane</keyword>
<dbReference type="PANTHER" id="PTHR35395">
    <property type="entry name" value="DUF6536 DOMAIN-CONTAINING PROTEIN"/>
    <property type="match status" value="1"/>
</dbReference>
<reference evidence="3" key="1">
    <citation type="submission" date="2021-07" db="EMBL/GenBank/DDBJ databases">
        <authorList>
            <person name="Branca A.L. A."/>
        </authorList>
    </citation>
    <scope>NUCLEOTIDE SEQUENCE</scope>
</reference>
<evidence type="ECO:0000313" key="4">
    <source>
        <dbReference type="Proteomes" id="UP001153461"/>
    </source>
</evidence>
<accession>A0A9W4HEY1</accession>
<dbReference type="OrthoDB" id="2250022at2759"/>
<dbReference type="InterPro" id="IPR046623">
    <property type="entry name" value="DUF6536"/>
</dbReference>
<gene>
    <name evidence="3" type="ORF">PNAL_LOCUS2118</name>
</gene>
<dbReference type="Pfam" id="PF20163">
    <property type="entry name" value="DUF6536"/>
    <property type="match status" value="1"/>
</dbReference>
<dbReference type="AlphaFoldDB" id="A0A9W4HEY1"/>
<evidence type="ECO:0000313" key="3">
    <source>
        <dbReference type="EMBL" id="CAG8009300.1"/>
    </source>
</evidence>